<dbReference type="OrthoDB" id="1742671at2759"/>
<protein>
    <submittedName>
        <fullName evidence="2">DNA binding protein</fullName>
    </submittedName>
</protein>
<feature type="compositionally biased region" description="Polar residues" evidence="1">
    <location>
        <begin position="66"/>
        <end position="77"/>
    </location>
</feature>
<reference evidence="3" key="1">
    <citation type="submission" date="2013-09" db="EMBL/GenBank/DDBJ databases">
        <title>Corchorus olitorius genome sequencing.</title>
        <authorList>
            <person name="Alam M."/>
            <person name="Haque M.S."/>
            <person name="Islam M.S."/>
            <person name="Emdad E.M."/>
            <person name="Islam M.M."/>
            <person name="Ahmed B."/>
            <person name="Halim A."/>
            <person name="Hossen Q.M.M."/>
            <person name="Hossain M.Z."/>
            <person name="Ahmed R."/>
            <person name="Khan M.M."/>
            <person name="Islam R."/>
            <person name="Rashid M.M."/>
            <person name="Khan S.A."/>
            <person name="Rahman M.S."/>
            <person name="Alam M."/>
            <person name="Yahiya A.S."/>
            <person name="Khan M.S."/>
            <person name="Azam M.S."/>
            <person name="Haque T."/>
            <person name="Lashkar M.Z.H."/>
            <person name="Akhand A.I."/>
            <person name="Morshed G."/>
            <person name="Roy S."/>
            <person name="Uddin K.S."/>
            <person name="Rabeya T."/>
            <person name="Hossain A.S."/>
            <person name="Chowdhury A."/>
            <person name="Snigdha A.R."/>
            <person name="Mortoza M.S."/>
            <person name="Matin S.A."/>
            <person name="Hoque S.M.E."/>
            <person name="Islam M.K."/>
            <person name="Roy D.K."/>
            <person name="Haider R."/>
            <person name="Moosa M.M."/>
            <person name="Elias S.M."/>
            <person name="Hasan A.M."/>
            <person name="Jahan S."/>
            <person name="Shafiuddin M."/>
            <person name="Mahmood N."/>
            <person name="Shommy N.S."/>
        </authorList>
    </citation>
    <scope>NUCLEOTIDE SEQUENCE [LARGE SCALE GENOMIC DNA]</scope>
    <source>
        <strain evidence="3">cv. O-4</strain>
    </source>
</reference>
<comment type="caution">
    <text evidence="2">The sequence shown here is derived from an EMBL/GenBank/DDBJ whole genome shotgun (WGS) entry which is preliminary data.</text>
</comment>
<proteinExistence type="predicted"/>
<evidence type="ECO:0000256" key="1">
    <source>
        <dbReference type="SAM" id="MobiDB-lite"/>
    </source>
</evidence>
<feature type="compositionally biased region" description="Low complexity" evidence="1">
    <location>
        <begin position="38"/>
        <end position="59"/>
    </location>
</feature>
<dbReference type="EMBL" id="AWUE01016284">
    <property type="protein sequence ID" value="OMO93210.1"/>
    <property type="molecule type" value="Genomic_DNA"/>
</dbReference>
<dbReference type="AlphaFoldDB" id="A0A1R3JEF9"/>
<feature type="non-terminal residue" evidence="2">
    <location>
        <position position="1"/>
    </location>
</feature>
<evidence type="ECO:0000313" key="3">
    <source>
        <dbReference type="Proteomes" id="UP000187203"/>
    </source>
</evidence>
<accession>A0A1R3JEF9</accession>
<dbReference type="Proteomes" id="UP000187203">
    <property type="component" value="Unassembled WGS sequence"/>
</dbReference>
<name>A0A1R3JEF9_9ROSI</name>
<feature type="region of interest" description="Disordered" evidence="1">
    <location>
        <begin position="25"/>
        <end position="77"/>
    </location>
</feature>
<gene>
    <name evidence="2" type="ORF">COLO4_17059</name>
</gene>
<dbReference type="STRING" id="93759.A0A1R3JEF9"/>
<organism evidence="2 3">
    <name type="scientific">Corchorus olitorius</name>
    <dbReference type="NCBI Taxonomy" id="93759"/>
    <lineage>
        <taxon>Eukaryota</taxon>
        <taxon>Viridiplantae</taxon>
        <taxon>Streptophyta</taxon>
        <taxon>Embryophyta</taxon>
        <taxon>Tracheophyta</taxon>
        <taxon>Spermatophyta</taxon>
        <taxon>Magnoliopsida</taxon>
        <taxon>eudicotyledons</taxon>
        <taxon>Gunneridae</taxon>
        <taxon>Pentapetalae</taxon>
        <taxon>rosids</taxon>
        <taxon>malvids</taxon>
        <taxon>Malvales</taxon>
        <taxon>Malvaceae</taxon>
        <taxon>Grewioideae</taxon>
        <taxon>Apeibeae</taxon>
        <taxon>Corchorus</taxon>
    </lineage>
</organism>
<keyword evidence="3" id="KW-1185">Reference proteome</keyword>
<evidence type="ECO:0000313" key="2">
    <source>
        <dbReference type="EMBL" id="OMO93210.1"/>
    </source>
</evidence>
<sequence length="91" mass="9564">VIVGSFIADGNKKQNADILKTGHSMLTPNMLSFGGPGTTSSPPSQGGSSESSDENGSSPLNRGSGFYNNSAPTLHNNNMQMYHLWTGHTPQ</sequence>